<dbReference type="SUPFAM" id="SSF56112">
    <property type="entry name" value="Protein kinase-like (PK-like)"/>
    <property type="match status" value="1"/>
</dbReference>
<evidence type="ECO:0000256" key="3">
    <source>
        <dbReference type="ARBA" id="ARBA00022777"/>
    </source>
</evidence>
<dbReference type="PROSITE" id="PS50011">
    <property type="entry name" value="PROTEIN_KINASE_DOM"/>
    <property type="match status" value="1"/>
</dbReference>
<dbReference type="PROSITE" id="PS00108">
    <property type="entry name" value="PROTEIN_KINASE_ST"/>
    <property type="match status" value="1"/>
</dbReference>
<dbReference type="InterPro" id="IPR011009">
    <property type="entry name" value="Kinase-like_dom_sf"/>
</dbReference>
<feature type="transmembrane region" description="Helical" evidence="7">
    <location>
        <begin position="355"/>
        <end position="377"/>
    </location>
</feature>
<dbReference type="GO" id="GO:0005524">
    <property type="term" value="F:ATP binding"/>
    <property type="evidence" value="ECO:0007669"/>
    <property type="project" value="UniProtKB-UniRule"/>
</dbReference>
<dbReference type="InterPro" id="IPR000719">
    <property type="entry name" value="Prot_kinase_dom"/>
</dbReference>
<feature type="binding site" evidence="5">
    <location>
        <position position="57"/>
    </location>
    <ligand>
        <name>ATP</name>
        <dbReference type="ChEBI" id="CHEBI:30616"/>
    </ligand>
</feature>
<feature type="compositionally biased region" description="Polar residues" evidence="6">
    <location>
        <begin position="480"/>
        <end position="498"/>
    </location>
</feature>
<dbReference type="SMART" id="SM00220">
    <property type="entry name" value="S_TKc"/>
    <property type="match status" value="1"/>
</dbReference>
<evidence type="ECO:0000313" key="10">
    <source>
        <dbReference type="Proteomes" id="UP000573729"/>
    </source>
</evidence>
<protein>
    <submittedName>
        <fullName evidence="9">tRNA A-37 threonylcarbamoyl transferase component Bud32</fullName>
    </submittedName>
</protein>
<name>A0A7W7BP10_9MICO</name>
<evidence type="ECO:0000259" key="8">
    <source>
        <dbReference type="PROSITE" id="PS50011"/>
    </source>
</evidence>
<keyword evidence="1 9" id="KW-0808">Transferase</keyword>
<feature type="domain" description="Protein kinase" evidence="8">
    <location>
        <begin position="28"/>
        <end position="285"/>
    </location>
</feature>
<feature type="compositionally biased region" description="Acidic residues" evidence="6">
    <location>
        <begin position="404"/>
        <end position="427"/>
    </location>
</feature>
<keyword evidence="10" id="KW-1185">Reference proteome</keyword>
<keyword evidence="3" id="KW-0418">Kinase</keyword>
<keyword evidence="7" id="KW-1133">Transmembrane helix</keyword>
<dbReference type="AlphaFoldDB" id="A0A7W7BP10"/>
<accession>A0A7W7BP10</accession>
<sequence length="511" mass="53165">MPHTRAAREDDVSVPDEAVTAALLDGRYQLGECVGQGGMARVFRAEDVLLGRTVAIKMMRTDADELAIPPRARTEVALLASLNHPSLVTLYDASIVPGRPEYLVMEFVEGRSLAHALHESPLDAAEVAGIAGELASALHVVHTAGIVHRDVKPSNVLLAPTAVPGRRFWAKLADFGVAYLADSTRLTSPGMVMGTAAYLAPEQVRGEAAGGPADVYALGLLLLEALTGQRAFPEASGIGQVMARLVETPSIPDWVGPEWSTLLSAMIAREPFARPTALEVAHAARALPIDLVRPTGASATTTTARTASATVAAQPDDRAARAAARDETTQAVEAVAPVAPLATTRPRTRRRRSRAWWVAGAAAAAAAALVLAGQLWAGGLSGGNTADPSLPAVTDPTPSIAVDEVADDDAPVDQTLVDDDAPADDSDTSDRVDEKAAKATEKAEKDAEQAAEKAEKEAQKAAENAAKEAETAAKDAADTPANNVSKRSEQAAKNANENSTKKGPGKKDAGD</sequence>
<feature type="compositionally biased region" description="Low complexity" evidence="6">
    <location>
        <begin position="298"/>
        <end position="314"/>
    </location>
</feature>
<evidence type="ECO:0000256" key="2">
    <source>
        <dbReference type="ARBA" id="ARBA00022741"/>
    </source>
</evidence>
<keyword evidence="7" id="KW-0472">Membrane</keyword>
<dbReference type="PROSITE" id="PS00107">
    <property type="entry name" value="PROTEIN_KINASE_ATP"/>
    <property type="match status" value="1"/>
</dbReference>
<feature type="compositionally biased region" description="Basic and acidic residues" evidence="6">
    <location>
        <begin position="428"/>
        <end position="477"/>
    </location>
</feature>
<feature type="region of interest" description="Disordered" evidence="6">
    <location>
        <begin position="298"/>
        <end position="318"/>
    </location>
</feature>
<dbReference type="Proteomes" id="UP000573729">
    <property type="component" value="Unassembled WGS sequence"/>
</dbReference>
<evidence type="ECO:0000256" key="6">
    <source>
        <dbReference type="SAM" id="MobiDB-lite"/>
    </source>
</evidence>
<reference evidence="9 10" key="1">
    <citation type="submission" date="2020-08" db="EMBL/GenBank/DDBJ databases">
        <title>Sequencing the genomes of 1000 actinobacteria strains.</title>
        <authorList>
            <person name="Klenk H.-P."/>
        </authorList>
    </citation>
    <scope>NUCLEOTIDE SEQUENCE [LARGE SCALE GENOMIC DNA]</scope>
    <source>
        <strain evidence="9 10">DSM 24947</strain>
    </source>
</reference>
<dbReference type="GO" id="GO:0004674">
    <property type="term" value="F:protein serine/threonine kinase activity"/>
    <property type="evidence" value="ECO:0007669"/>
    <property type="project" value="TreeGrafter"/>
</dbReference>
<keyword evidence="7" id="KW-0812">Transmembrane</keyword>
<evidence type="ECO:0000313" key="9">
    <source>
        <dbReference type="EMBL" id="MBB4666207.1"/>
    </source>
</evidence>
<dbReference type="Pfam" id="PF00069">
    <property type="entry name" value="Pkinase"/>
    <property type="match status" value="1"/>
</dbReference>
<proteinExistence type="predicted"/>
<dbReference type="InterPro" id="IPR017441">
    <property type="entry name" value="Protein_kinase_ATP_BS"/>
</dbReference>
<dbReference type="PANTHER" id="PTHR43289">
    <property type="entry name" value="MITOGEN-ACTIVATED PROTEIN KINASE KINASE KINASE 20-RELATED"/>
    <property type="match status" value="1"/>
</dbReference>
<keyword evidence="2 5" id="KW-0547">Nucleotide-binding</keyword>
<dbReference type="EMBL" id="JACHMD010000001">
    <property type="protein sequence ID" value="MBB4666207.1"/>
    <property type="molecule type" value="Genomic_DNA"/>
</dbReference>
<gene>
    <name evidence="9" type="ORF">BKA24_000916</name>
</gene>
<organism evidence="9 10">
    <name type="scientific">Microbacterium marinum</name>
    <dbReference type="NCBI Taxonomy" id="421115"/>
    <lineage>
        <taxon>Bacteria</taxon>
        <taxon>Bacillati</taxon>
        <taxon>Actinomycetota</taxon>
        <taxon>Actinomycetes</taxon>
        <taxon>Micrococcales</taxon>
        <taxon>Microbacteriaceae</taxon>
        <taxon>Microbacterium</taxon>
    </lineage>
</organism>
<dbReference type="CDD" id="cd14014">
    <property type="entry name" value="STKc_PknB_like"/>
    <property type="match status" value="1"/>
</dbReference>
<dbReference type="PANTHER" id="PTHR43289:SF34">
    <property type="entry name" value="SERINE_THREONINE-PROTEIN KINASE YBDM-RELATED"/>
    <property type="match status" value="1"/>
</dbReference>
<feature type="region of interest" description="Disordered" evidence="6">
    <location>
        <begin position="403"/>
        <end position="511"/>
    </location>
</feature>
<evidence type="ECO:0000256" key="7">
    <source>
        <dbReference type="SAM" id="Phobius"/>
    </source>
</evidence>
<dbReference type="RefSeq" id="WP_184215601.1">
    <property type="nucleotide sequence ID" value="NZ_JACHMD010000001.1"/>
</dbReference>
<evidence type="ECO:0000256" key="1">
    <source>
        <dbReference type="ARBA" id="ARBA00022679"/>
    </source>
</evidence>
<dbReference type="Gene3D" id="1.10.510.10">
    <property type="entry name" value="Transferase(Phosphotransferase) domain 1"/>
    <property type="match status" value="1"/>
</dbReference>
<comment type="caution">
    <text evidence="9">The sequence shown here is derived from an EMBL/GenBank/DDBJ whole genome shotgun (WGS) entry which is preliminary data.</text>
</comment>
<dbReference type="Gene3D" id="3.30.200.20">
    <property type="entry name" value="Phosphorylase Kinase, domain 1"/>
    <property type="match status" value="1"/>
</dbReference>
<keyword evidence="4 5" id="KW-0067">ATP-binding</keyword>
<evidence type="ECO:0000256" key="4">
    <source>
        <dbReference type="ARBA" id="ARBA00022840"/>
    </source>
</evidence>
<dbReference type="InterPro" id="IPR008271">
    <property type="entry name" value="Ser/Thr_kinase_AS"/>
</dbReference>
<evidence type="ECO:0000256" key="5">
    <source>
        <dbReference type="PROSITE-ProRule" id="PRU10141"/>
    </source>
</evidence>